<reference evidence="2 3" key="1">
    <citation type="journal article" date="2006" name="PLoS Genet.">
        <title>The complete genome sequence and comparative genome analysis of the high pathogenicity Yersinia enterocolitica strain 8081.</title>
        <authorList>
            <person name="Thomson N.R."/>
            <person name="Howard S."/>
            <person name="Wren B.W."/>
            <person name="Holden M.T.G."/>
            <person name="Crossman L."/>
            <person name="Challis G.L."/>
            <person name="Churcher C."/>
            <person name="Mungall K."/>
            <person name="Brooks K."/>
            <person name="Chillingworth T."/>
            <person name="Feltwell T."/>
            <person name="Abdellah Z."/>
            <person name="Hauser H."/>
            <person name="Jagels K."/>
            <person name="Maddison M."/>
            <person name="Moule S."/>
            <person name="Sanders M."/>
            <person name="Whitehead S."/>
            <person name="Quail M.A."/>
            <person name="Dougan G."/>
            <person name="Parkhill J."/>
            <person name="Prentice M.B."/>
        </authorList>
    </citation>
    <scope>NUCLEOTIDE SEQUENCE [LARGE SCALE GENOMIC DNA]</scope>
    <source>
        <strain evidence="3">NCTC 13174 / 8081</strain>
    </source>
</reference>
<evidence type="ECO:0000256" key="1">
    <source>
        <dbReference type="SAM" id="Phobius"/>
    </source>
</evidence>
<dbReference type="EMBL" id="AM286415">
    <property type="protein sequence ID" value="CAL10991.1"/>
    <property type="molecule type" value="Genomic_DNA"/>
</dbReference>
<evidence type="ECO:0000313" key="2">
    <source>
        <dbReference type="EMBL" id="CAL10991.1"/>
    </source>
</evidence>
<protein>
    <submittedName>
        <fullName evidence="2">Hypothetical phage-related membrane protein</fullName>
    </submittedName>
</protein>
<organism evidence="2 3">
    <name type="scientific">Yersinia enterocolitica serotype O:8 / biotype 1B (strain NCTC 13174 / 8081)</name>
    <dbReference type="NCBI Taxonomy" id="393305"/>
    <lineage>
        <taxon>Bacteria</taxon>
        <taxon>Pseudomonadati</taxon>
        <taxon>Pseudomonadota</taxon>
        <taxon>Gammaproteobacteria</taxon>
        <taxon>Enterobacterales</taxon>
        <taxon>Yersiniaceae</taxon>
        <taxon>Yersinia</taxon>
    </lineage>
</organism>
<gene>
    <name evidence="2" type="ordered locus">YE0888</name>
</gene>
<sequence length="139" mass="15710">MTMHNTFEEQLKADRNTILKAVYENRPSGISLDYKKVFGIGRGESNSRVIFALDGLEGSALVKTISKDSDDYIAVQITHKGIHAYEHENRTAFVKACDFVKKSMKFVIFKSSKTILAYTVAALGGIGVIWTYLWNWLNR</sequence>
<dbReference type="HOGENOM" id="CLU_1864386_0_0_6"/>
<dbReference type="AlphaFoldDB" id="A1JK80"/>
<proteinExistence type="predicted"/>
<name>A1JK80_YERE8</name>
<keyword evidence="1" id="KW-0472">Membrane</keyword>
<dbReference type="Proteomes" id="UP000000642">
    <property type="component" value="Chromosome"/>
</dbReference>
<keyword evidence="1" id="KW-0812">Transmembrane</keyword>
<accession>A1JK80</accession>
<evidence type="ECO:0000313" key="3">
    <source>
        <dbReference type="Proteomes" id="UP000000642"/>
    </source>
</evidence>
<keyword evidence="1" id="KW-1133">Transmembrane helix</keyword>
<dbReference type="KEGG" id="yen:YE0888"/>
<feature type="transmembrane region" description="Helical" evidence="1">
    <location>
        <begin position="115"/>
        <end position="134"/>
    </location>
</feature>